<keyword evidence="1" id="KW-0880">Kelch repeat</keyword>
<dbReference type="HOGENOM" id="CLU_019030_2_0_1"/>
<dbReference type="InterPro" id="IPR015915">
    <property type="entry name" value="Kelch-typ_b-propeller"/>
</dbReference>
<dbReference type="Proteomes" id="UP000022910">
    <property type="component" value="Unassembled WGS sequence"/>
</dbReference>
<dbReference type="SUPFAM" id="SSF50965">
    <property type="entry name" value="Galactose oxidase, central domain"/>
    <property type="match status" value="1"/>
</dbReference>
<keyword evidence="6" id="KW-1185">Reference proteome</keyword>
<reference evidence="5 6" key="1">
    <citation type="submission" date="2014-02" db="EMBL/GenBank/DDBJ databases">
        <title>Single nucleus genome sequencing reveals high similarity among nuclei of an endomycorrhizal fungus.</title>
        <authorList>
            <person name="Lin K."/>
            <person name="Geurts R."/>
            <person name="Zhang Z."/>
            <person name="Limpens E."/>
            <person name="Saunders D.G."/>
            <person name="Mu D."/>
            <person name="Pang E."/>
            <person name="Cao H."/>
            <person name="Cha H."/>
            <person name="Lin T."/>
            <person name="Zhou Q."/>
            <person name="Shang Y."/>
            <person name="Li Y."/>
            <person name="Ivanov S."/>
            <person name="Sharma T."/>
            <person name="Velzen R.V."/>
            <person name="Ruijter N.D."/>
            <person name="Aanen D.K."/>
            <person name="Win J."/>
            <person name="Kamoun S."/>
            <person name="Bisseling T."/>
            <person name="Huang S."/>
        </authorList>
    </citation>
    <scope>NUCLEOTIDE SEQUENCE [LARGE SCALE GENOMIC DNA]</scope>
    <source>
        <strain evidence="6">DAOM197198w</strain>
    </source>
</reference>
<feature type="signal peptide" evidence="4">
    <location>
        <begin position="1"/>
        <end position="23"/>
    </location>
</feature>
<protein>
    <submittedName>
        <fullName evidence="5">Kel1p</fullName>
    </submittedName>
</protein>
<organism evidence="5 6">
    <name type="scientific">Rhizophagus irregularis (strain DAOM 197198w)</name>
    <name type="common">Glomus intraradices</name>
    <dbReference type="NCBI Taxonomy" id="1432141"/>
    <lineage>
        <taxon>Eukaryota</taxon>
        <taxon>Fungi</taxon>
        <taxon>Fungi incertae sedis</taxon>
        <taxon>Mucoromycota</taxon>
        <taxon>Glomeromycotina</taxon>
        <taxon>Glomeromycetes</taxon>
        <taxon>Glomerales</taxon>
        <taxon>Glomeraceae</taxon>
        <taxon>Rhizophagus</taxon>
    </lineage>
</organism>
<evidence type="ECO:0000256" key="4">
    <source>
        <dbReference type="SAM" id="SignalP"/>
    </source>
</evidence>
<proteinExistence type="predicted"/>
<feature type="chain" id="PRO_5001474926" evidence="4">
    <location>
        <begin position="24"/>
        <end position="461"/>
    </location>
</feature>
<dbReference type="PANTHER" id="PTHR46093">
    <property type="entry name" value="ACYL-COA-BINDING DOMAIN-CONTAINING PROTEIN 5"/>
    <property type="match status" value="1"/>
</dbReference>
<keyword evidence="3" id="KW-0812">Transmembrane</keyword>
<gene>
    <name evidence="5" type="ORF">RirG_028700</name>
</gene>
<dbReference type="Pfam" id="PF24681">
    <property type="entry name" value="Kelch_KLHDC2_KLHL20_DRC7"/>
    <property type="match status" value="2"/>
</dbReference>
<keyword evidence="4" id="KW-0732">Signal</keyword>
<evidence type="ECO:0000256" key="3">
    <source>
        <dbReference type="SAM" id="Phobius"/>
    </source>
</evidence>
<evidence type="ECO:0000256" key="2">
    <source>
        <dbReference type="ARBA" id="ARBA00022737"/>
    </source>
</evidence>
<name>A0A015LB13_RHIIW</name>
<keyword evidence="3" id="KW-1133">Transmembrane helix</keyword>
<feature type="transmembrane region" description="Helical" evidence="3">
    <location>
        <begin position="407"/>
        <end position="429"/>
    </location>
</feature>
<comment type="caution">
    <text evidence="5">The sequence shown here is derived from an EMBL/GenBank/DDBJ whole genome shotgun (WGS) entry which is preliminary data.</text>
</comment>
<dbReference type="SUPFAM" id="SSF117281">
    <property type="entry name" value="Kelch motif"/>
    <property type="match status" value="1"/>
</dbReference>
<dbReference type="OrthoDB" id="432528at2759"/>
<evidence type="ECO:0000256" key="1">
    <source>
        <dbReference type="ARBA" id="ARBA00022441"/>
    </source>
</evidence>
<evidence type="ECO:0000313" key="6">
    <source>
        <dbReference type="Proteomes" id="UP000022910"/>
    </source>
</evidence>
<keyword evidence="2" id="KW-0677">Repeat</keyword>
<dbReference type="AlphaFoldDB" id="A0A015LB13"/>
<dbReference type="EMBL" id="JEMT01011778">
    <property type="protein sequence ID" value="EXX76904.1"/>
    <property type="molecule type" value="Genomic_DNA"/>
</dbReference>
<keyword evidence="3" id="KW-0472">Membrane</keyword>
<sequence>MSKFSLIYFLLWILLQVLVDVNCQSTPFKPNVIYRHTATFVDNKLYILGGKDVSNGTLVKRFFYLDVSVLYDTQLLSWQDLSNINIIPLHTDATSTKGGVNNDTLYLYGGASSDKTMALVYTFDPNRTSWNPQKITMIRKWDLTGVVDSNGKFYLWGGVNDNVAVANDMLILDTTNLNLSEGSLVNAPTPRFHYGATLLPNNKIIYMGKPVIFIYFIHLGGTNDINFGKTLNLTKGALSLNEVYIYDTVNDNWDTKITMGEIPSKRVGFSTILGLDGQRIIIYGGYFNNPGYSNTTLYVLDLSNYNWYVPKISGKNPSSRTFHKANVIGKYMVISFGDGYDRKVESDILLLDISKNEEYIWTTKFDHSISSPSYSPSTSSSTLSPTLSPTLSQSPSSSPPLSLNIKLVGVIIGSLLSGIFLSVGVFFVYKWYKYRQQQKTIRENEFEKDIQISSLQKPMVC</sequence>
<dbReference type="PANTHER" id="PTHR46093:SF18">
    <property type="entry name" value="FIBRONECTIN TYPE-III DOMAIN-CONTAINING PROTEIN"/>
    <property type="match status" value="1"/>
</dbReference>
<evidence type="ECO:0000313" key="5">
    <source>
        <dbReference type="EMBL" id="EXX76904.1"/>
    </source>
</evidence>
<dbReference type="InterPro" id="IPR011043">
    <property type="entry name" value="Gal_Oxase/kelch_b-propeller"/>
</dbReference>
<accession>A0A015LB13</accession>
<dbReference type="Gene3D" id="2.120.10.80">
    <property type="entry name" value="Kelch-type beta propeller"/>
    <property type="match status" value="2"/>
</dbReference>